<proteinExistence type="predicted"/>
<keyword evidence="3" id="KW-1185">Reference proteome</keyword>
<organism evidence="2 3">
    <name type="scientific">Aquarana catesbeiana</name>
    <name type="common">American bullfrog</name>
    <name type="synonym">Rana catesbeiana</name>
    <dbReference type="NCBI Taxonomy" id="8400"/>
    <lineage>
        <taxon>Eukaryota</taxon>
        <taxon>Metazoa</taxon>
        <taxon>Chordata</taxon>
        <taxon>Craniata</taxon>
        <taxon>Vertebrata</taxon>
        <taxon>Euteleostomi</taxon>
        <taxon>Amphibia</taxon>
        <taxon>Batrachia</taxon>
        <taxon>Anura</taxon>
        <taxon>Neobatrachia</taxon>
        <taxon>Ranoidea</taxon>
        <taxon>Ranidae</taxon>
        <taxon>Aquarana</taxon>
    </lineage>
</organism>
<name>A0A2G9SCV5_AQUCT</name>
<protein>
    <submittedName>
        <fullName evidence="2">Uncharacterized protein</fullName>
    </submittedName>
</protein>
<accession>A0A2G9SCV5</accession>
<gene>
    <name evidence="2" type="ORF">AB205_0053880</name>
</gene>
<evidence type="ECO:0000313" key="2">
    <source>
        <dbReference type="EMBL" id="PIO38000.1"/>
    </source>
</evidence>
<dbReference type="AlphaFoldDB" id="A0A2G9SCV5"/>
<reference evidence="3" key="1">
    <citation type="journal article" date="2017" name="Nat. Commun.">
        <title>The North American bullfrog draft genome provides insight into hormonal regulation of long noncoding RNA.</title>
        <authorList>
            <person name="Hammond S.A."/>
            <person name="Warren R.L."/>
            <person name="Vandervalk B.P."/>
            <person name="Kucuk E."/>
            <person name="Khan H."/>
            <person name="Gibb E.A."/>
            <person name="Pandoh P."/>
            <person name="Kirk H."/>
            <person name="Zhao Y."/>
            <person name="Jones M."/>
            <person name="Mungall A.J."/>
            <person name="Coope R."/>
            <person name="Pleasance S."/>
            <person name="Moore R.A."/>
            <person name="Holt R.A."/>
            <person name="Round J.M."/>
            <person name="Ohora S."/>
            <person name="Walle B.V."/>
            <person name="Veldhoen N."/>
            <person name="Helbing C.C."/>
            <person name="Birol I."/>
        </authorList>
    </citation>
    <scope>NUCLEOTIDE SEQUENCE [LARGE SCALE GENOMIC DNA]</scope>
</reference>
<feature type="compositionally biased region" description="Basic and acidic residues" evidence="1">
    <location>
        <begin position="65"/>
        <end position="76"/>
    </location>
</feature>
<dbReference type="EMBL" id="KV925029">
    <property type="protein sequence ID" value="PIO38000.1"/>
    <property type="molecule type" value="Genomic_DNA"/>
</dbReference>
<sequence>MSSSPLVYLAIPRCWMQQEQTTSTGIKIGSSQMQMLAGRPEMFVLEMQQISSVQVLQAQAATPEVLEKPATKRPHTEQQPGT</sequence>
<feature type="region of interest" description="Disordered" evidence="1">
    <location>
        <begin position="63"/>
        <end position="82"/>
    </location>
</feature>
<dbReference type="Proteomes" id="UP000228934">
    <property type="component" value="Unassembled WGS sequence"/>
</dbReference>
<evidence type="ECO:0000256" key="1">
    <source>
        <dbReference type="SAM" id="MobiDB-lite"/>
    </source>
</evidence>
<evidence type="ECO:0000313" key="3">
    <source>
        <dbReference type="Proteomes" id="UP000228934"/>
    </source>
</evidence>
<feature type="non-terminal residue" evidence="2">
    <location>
        <position position="82"/>
    </location>
</feature>